<dbReference type="Proteomes" id="UP000052978">
    <property type="component" value="Unassembled WGS sequence"/>
</dbReference>
<evidence type="ECO:0000313" key="2">
    <source>
        <dbReference type="EMBL" id="EPQ15264.1"/>
    </source>
</evidence>
<organism evidence="2 3">
    <name type="scientific">Myotis brandtii</name>
    <name type="common">Brandt's bat</name>
    <dbReference type="NCBI Taxonomy" id="109478"/>
    <lineage>
        <taxon>Eukaryota</taxon>
        <taxon>Metazoa</taxon>
        <taxon>Chordata</taxon>
        <taxon>Craniata</taxon>
        <taxon>Vertebrata</taxon>
        <taxon>Euteleostomi</taxon>
        <taxon>Mammalia</taxon>
        <taxon>Eutheria</taxon>
        <taxon>Laurasiatheria</taxon>
        <taxon>Chiroptera</taxon>
        <taxon>Yangochiroptera</taxon>
        <taxon>Vespertilionidae</taxon>
        <taxon>Myotis</taxon>
    </lineage>
</organism>
<dbReference type="EMBL" id="KE164122">
    <property type="protein sequence ID" value="EPQ15264.1"/>
    <property type="molecule type" value="Genomic_DNA"/>
</dbReference>
<gene>
    <name evidence="2" type="ORF">D623_10025414</name>
</gene>
<sequence>MSQSGAAPSPGSGSSPAACRFSHYFMLCRIDTDSKLEPDELAGEAGLQRRRSPLIPAGQAEGPHQCTNPCTKALVHYKAESTVQNTRL</sequence>
<proteinExistence type="predicted"/>
<protein>
    <submittedName>
        <fullName evidence="2">DENN domain-containing protein 5B</fullName>
    </submittedName>
</protein>
<reference evidence="2 3" key="1">
    <citation type="journal article" date="2013" name="Nat. Commun.">
        <title>Genome analysis reveals insights into physiology and longevity of the Brandt's bat Myotis brandtii.</title>
        <authorList>
            <person name="Seim I."/>
            <person name="Fang X."/>
            <person name="Xiong Z."/>
            <person name="Lobanov A.V."/>
            <person name="Huang Z."/>
            <person name="Ma S."/>
            <person name="Feng Y."/>
            <person name="Turanov A.A."/>
            <person name="Zhu Y."/>
            <person name="Lenz T.L."/>
            <person name="Gerashchenko M.V."/>
            <person name="Fan D."/>
            <person name="Hee Yim S."/>
            <person name="Yao X."/>
            <person name="Jordan D."/>
            <person name="Xiong Y."/>
            <person name="Ma Y."/>
            <person name="Lyapunov A.N."/>
            <person name="Chen G."/>
            <person name="Kulakova O.I."/>
            <person name="Sun Y."/>
            <person name="Lee S.G."/>
            <person name="Bronson R.T."/>
            <person name="Moskalev A.A."/>
            <person name="Sunyaev S.R."/>
            <person name="Zhang G."/>
            <person name="Krogh A."/>
            <person name="Wang J."/>
            <person name="Gladyshev V.N."/>
        </authorList>
    </citation>
    <scope>NUCLEOTIDE SEQUENCE [LARGE SCALE GENOMIC DNA]</scope>
</reference>
<accession>S7ND30</accession>
<keyword evidence="3" id="KW-1185">Reference proteome</keyword>
<name>S7ND30_MYOBR</name>
<dbReference type="AlphaFoldDB" id="S7ND30"/>
<evidence type="ECO:0000313" key="3">
    <source>
        <dbReference type="Proteomes" id="UP000052978"/>
    </source>
</evidence>
<evidence type="ECO:0000256" key="1">
    <source>
        <dbReference type="SAM" id="MobiDB-lite"/>
    </source>
</evidence>
<feature type="region of interest" description="Disordered" evidence="1">
    <location>
        <begin position="39"/>
        <end position="65"/>
    </location>
</feature>